<dbReference type="Pfam" id="PF04055">
    <property type="entry name" value="Radical_SAM"/>
    <property type="match status" value="1"/>
</dbReference>
<evidence type="ECO:0000313" key="8">
    <source>
        <dbReference type="Proteomes" id="UP000186313"/>
    </source>
</evidence>
<reference evidence="7 8" key="1">
    <citation type="submission" date="2016-09" db="EMBL/GenBank/DDBJ databases">
        <title>Genomic Taxonomy of the Vibrionaceae.</title>
        <authorList>
            <person name="Gonzalez-Castillo A."/>
            <person name="Gomez-Gil B."/>
            <person name="Enciso-Ibarra K."/>
        </authorList>
    </citation>
    <scope>NUCLEOTIDE SEQUENCE [LARGE SCALE GENOMIC DNA]</scope>
    <source>
        <strain evidence="7 8">CAIM 703</strain>
    </source>
</reference>
<dbReference type="STRING" id="1381081.BIY22_00405"/>
<dbReference type="Gene3D" id="3.20.20.70">
    <property type="entry name" value="Aldolase class I"/>
    <property type="match status" value="1"/>
</dbReference>
<dbReference type="GO" id="GO:0046872">
    <property type="term" value="F:metal ion binding"/>
    <property type="evidence" value="ECO:0007669"/>
    <property type="project" value="UniProtKB-KW"/>
</dbReference>
<comment type="cofactor">
    <cofactor evidence="1">
        <name>[4Fe-4S] cluster</name>
        <dbReference type="ChEBI" id="CHEBI:49883"/>
    </cofactor>
</comment>
<dbReference type="CDD" id="cd01335">
    <property type="entry name" value="Radical_SAM"/>
    <property type="match status" value="1"/>
</dbReference>
<dbReference type="GO" id="GO:0003824">
    <property type="term" value="F:catalytic activity"/>
    <property type="evidence" value="ECO:0007669"/>
    <property type="project" value="InterPro"/>
</dbReference>
<feature type="domain" description="Radical SAM core" evidence="6">
    <location>
        <begin position="11"/>
        <end position="247"/>
    </location>
</feature>
<dbReference type="SUPFAM" id="SSF102114">
    <property type="entry name" value="Radical SAM enzymes"/>
    <property type="match status" value="1"/>
</dbReference>
<accession>A0A1Q9HQ55</accession>
<evidence type="ECO:0000256" key="5">
    <source>
        <dbReference type="ARBA" id="ARBA00023014"/>
    </source>
</evidence>
<keyword evidence="2" id="KW-0949">S-adenosyl-L-methionine</keyword>
<dbReference type="InterPro" id="IPR058240">
    <property type="entry name" value="rSAM_sf"/>
</dbReference>
<sequence length="290" mass="33395">MNYEGKVYRPWIEARSILIQVTLGCSINTCTFCSMFDDKRFKVRDLEDVLKDIEQARRLYPHVESIFLIDGNVMAARTDYLLKVLDKLRSTFPECQRISLYSGLNDFRRKTPAELKELVDAGLNMAYSGLESGDRLILEQIKKRMSPEQAIEGMAMAKEAGIEMLLSFIFGLGGRKRSQEHIVATTDILNIMQPEHIAPMALAVQPGTEMERDVQQGRFIMPTQMQVLEEEKYLLENLNIDTFYWGDHGNNLIQHKGYLLDSRNWFLNNVNSAIKNNPMAQDNVIQTYSW</sequence>
<dbReference type="InterPro" id="IPR051198">
    <property type="entry name" value="BchE-like"/>
</dbReference>
<comment type="caution">
    <text evidence="7">The sequence shown here is derived from an EMBL/GenBank/DDBJ whole genome shotgun (WGS) entry which is preliminary data.</text>
</comment>
<dbReference type="InterPro" id="IPR007197">
    <property type="entry name" value="rSAM"/>
</dbReference>
<keyword evidence="5" id="KW-0411">Iron-sulfur</keyword>
<keyword evidence="4" id="KW-0408">Iron</keyword>
<dbReference type="PANTHER" id="PTHR43409">
    <property type="entry name" value="ANAEROBIC MAGNESIUM-PROTOPORPHYRIN IX MONOMETHYL ESTER CYCLASE-RELATED"/>
    <property type="match status" value="1"/>
</dbReference>
<organism evidence="7 8">
    <name type="scientific">Vibrio panuliri</name>
    <dbReference type="NCBI Taxonomy" id="1381081"/>
    <lineage>
        <taxon>Bacteria</taxon>
        <taxon>Pseudomonadati</taxon>
        <taxon>Pseudomonadota</taxon>
        <taxon>Gammaproteobacteria</taxon>
        <taxon>Vibrionales</taxon>
        <taxon>Vibrionaceae</taxon>
        <taxon>Vibrio</taxon>
    </lineage>
</organism>
<dbReference type="GO" id="GO:0051536">
    <property type="term" value="F:iron-sulfur cluster binding"/>
    <property type="evidence" value="ECO:0007669"/>
    <property type="project" value="UniProtKB-KW"/>
</dbReference>
<evidence type="ECO:0000256" key="3">
    <source>
        <dbReference type="ARBA" id="ARBA00022723"/>
    </source>
</evidence>
<dbReference type="Proteomes" id="UP000186313">
    <property type="component" value="Unassembled WGS sequence"/>
</dbReference>
<dbReference type="SFLD" id="SFLDG01095">
    <property type="entry name" value="Uncharacterised_Radical_SAM_Su"/>
    <property type="match status" value="1"/>
</dbReference>
<keyword evidence="3" id="KW-0479">Metal-binding</keyword>
<dbReference type="RefSeq" id="WP_075705553.1">
    <property type="nucleotide sequence ID" value="NZ_MJMJ01000001.1"/>
</dbReference>
<dbReference type="SFLD" id="SFLDS00029">
    <property type="entry name" value="Radical_SAM"/>
    <property type="match status" value="1"/>
</dbReference>
<evidence type="ECO:0000256" key="2">
    <source>
        <dbReference type="ARBA" id="ARBA00022691"/>
    </source>
</evidence>
<dbReference type="PANTHER" id="PTHR43409:SF4">
    <property type="entry name" value="RADICAL SAM SUPERFAMILY PROTEIN"/>
    <property type="match status" value="1"/>
</dbReference>
<dbReference type="PROSITE" id="PS51918">
    <property type="entry name" value="RADICAL_SAM"/>
    <property type="match status" value="1"/>
</dbReference>
<dbReference type="InterPro" id="IPR006638">
    <property type="entry name" value="Elp3/MiaA/NifB-like_rSAM"/>
</dbReference>
<evidence type="ECO:0000259" key="6">
    <source>
        <dbReference type="PROSITE" id="PS51918"/>
    </source>
</evidence>
<evidence type="ECO:0000256" key="4">
    <source>
        <dbReference type="ARBA" id="ARBA00023004"/>
    </source>
</evidence>
<dbReference type="SFLD" id="SFLDG01082">
    <property type="entry name" value="B12-binding_domain_containing"/>
    <property type="match status" value="1"/>
</dbReference>
<proteinExistence type="predicted"/>
<evidence type="ECO:0000256" key="1">
    <source>
        <dbReference type="ARBA" id="ARBA00001966"/>
    </source>
</evidence>
<gene>
    <name evidence="7" type="ORF">BIY22_00405</name>
</gene>
<dbReference type="EMBL" id="MJMJ01000001">
    <property type="protein sequence ID" value="OLQ92990.1"/>
    <property type="molecule type" value="Genomic_DNA"/>
</dbReference>
<dbReference type="SMART" id="SM00729">
    <property type="entry name" value="Elp3"/>
    <property type="match status" value="1"/>
</dbReference>
<name>A0A1Q9HQ55_9VIBR</name>
<dbReference type="AlphaFoldDB" id="A0A1Q9HQ55"/>
<evidence type="ECO:0000313" key="7">
    <source>
        <dbReference type="EMBL" id="OLQ92990.1"/>
    </source>
</evidence>
<protein>
    <submittedName>
        <fullName evidence="7">Coproporphyrinogen III oxidase</fullName>
    </submittedName>
</protein>
<dbReference type="OrthoDB" id="9777636at2"/>
<dbReference type="InterPro" id="IPR013785">
    <property type="entry name" value="Aldolase_TIM"/>
</dbReference>